<organism evidence="3 4">
    <name type="scientific">Mycena maculata</name>
    <dbReference type="NCBI Taxonomy" id="230809"/>
    <lineage>
        <taxon>Eukaryota</taxon>
        <taxon>Fungi</taxon>
        <taxon>Dikarya</taxon>
        <taxon>Basidiomycota</taxon>
        <taxon>Agaricomycotina</taxon>
        <taxon>Agaricomycetes</taxon>
        <taxon>Agaricomycetidae</taxon>
        <taxon>Agaricales</taxon>
        <taxon>Marasmiineae</taxon>
        <taxon>Mycenaceae</taxon>
        <taxon>Mycena</taxon>
    </lineage>
</organism>
<evidence type="ECO:0000259" key="2">
    <source>
        <dbReference type="Pfam" id="PF05205"/>
    </source>
</evidence>
<name>A0AAD7J3L5_9AGAR</name>
<feature type="domain" description="BOD1/SHG1" evidence="2">
    <location>
        <begin position="2"/>
        <end position="98"/>
    </location>
</feature>
<reference evidence="3" key="1">
    <citation type="submission" date="2023-03" db="EMBL/GenBank/DDBJ databases">
        <title>Massive genome expansion in bonnet fungi (Mycena s.s.) driven by repeated elements and novel gene families across ecological guilds.</title>
        <authorList>
            <consortium name="Lawrence Berkeley National Laboratory"/>
            <person name="Harder C.B."/>
            <person name="Miyauchi S."/>
            <person name="Viragh M."/>
            <person name="Kuo A."/>
            <person name="Thoen E."/>
            <person name="Andreopoulos B."/>
            <person name="Lu D."/>
            <person name="Skrede I."/>
            <person name="Drula E."/>
            <person name="Henrissat B."/>
            <person name="Morin E."/>
            <person name="Kohler A."/>
            <person name="Barry K."/>
            <person name="LaButti K."/>
            <person name="Morin E."/>
            <person name="Salamov A."/>
            <person name="Lipzen A."/>
            <person name="Mereny Z."/>
            <person name="Hegedus B."/>
            <person name="Baldrian P."/>
            <person name="Stursova M."/>
            <person name="Weitz H."/>
            <person name="Taylor A."/>
            <person name="Grigoriev I.V."/>
            <person name="Nagy L.G."/>
            <person name="Martin F."/>
            <person name="Kauserud H."/>
        </authorList>
    </citation>
    <scope>NUCLEOTIDE SEQUENCE</scope>
    <source>
        <strain evidence="3">CBHHK188m</strain>
    </source>
</reference>
<dbReference type="InterPro" id="IPR055264">
    <property type="entry name" value="BOD1/SHG1_dom"/>
</dbReference>
<evidence type="ECO:0000313" key="3">
    <source>
        <dbReference type="EMBL" id="KAJ7755647.1"/>
    </source>
</evidence>
<dbReference type="EMBL" id="JARJLG010000063">
    <property type="protein sequence ID" value="KAJ7755647.1"/>
    <property type="molecule type" value="Genomic_DNA"/>
</dbReference>
<comment type="caution">
    <text evidence="3">The sequence shown here is derived from an EMBL/GenBank/DDBJ whole genome shotgun (WGS) entry which is preliminary data.</text>
</comment>
<sequence>MSRFKNSGEFDKLRRELLLDCQRSGGFDAFKARIEEIARARIDSGQLAYTTPDKVHKELMQEVNRFPVVERFASEVPMLSDGAFKDGIRSSMQRILREDRGQKEPPSAASAPLPEPPAPSQPSTTDASAKEEPPIPPVLPPQEADVPLVPRGSPSEANRDGKMEMSNRAPLTTTQETSPVPPPPPRR</sequence>
<evidence type="ECO:0000256" key="1">
    <source>
        <dbReference type="SAM" id="MobiDB-lite"/>
    </source>
</evidence>
<feature type="region of interest" description="Disordered" evidence="1">
    <location>
        <begin position="82"/>
        <end position="187"/>
    </location>
</feature>
<evidence type="ECO:0000313" key="4">
    <source>
        <dbReference type="Proteomes" id="UP001215280"/>
    </source>
</evidence>
<keyword evidence="4" id="KW-1185">Reference proteome</keyword>
<dbReference type="Proteomes" id="UP001215280">
    <property type="component" value="Unassembled WGS sequence"/>
</dbReference>
<dbReference type="Pfam" id="PF05205">
    <property type="entry name" value="COMPASS-Shg1"/>
    <property type="match status" value="1"/>
</dbReference>
<feature type="compositionally biased region" description="Polar residues" evidence="1">
    <location>
        <begin position="169"/>
        <end position="178"/>
    </location>
</feature>
<dbReference type="AlphaFoldDB" id="A0AAD7J3L5"/>
<accession>A0AAD7J3L5</accession>
<protein>
    <recommendedName>
        <fullName evidence="2">BOD1/SHG1 domain-containing protein</fullName>
    </recommendedName>
</protein>
<gene>
    <name evidence="3" type="ORF">DFH07DRAFT_743097</name>
</gene>
<proteinExistence type="predicted"/>